<evidence type="ECO:0000256" key="1">
    <source>
        <dbReference type="SAM" id="MobiDB-lite"/>
    </source>
</evidence>
<evidence type="ECO:0000313" key="3">
    <source>
        <dbReference type="Proteomes" id="UP000617628"/>
    </source>
</evidence>
<keyword evidence="3" id="KW-1185">Reference proteome</keyword>
<proteinExistence type="predicted"/>
<dbReference type="AlphaFoldDB" id="A0A934RYS0"/>
<dbReference type="InterPro" id="IPR011604">
    <property type="entry name" value="PDDEXK-like_dom_sf"/>
</dbReference>
<protein>
    <recommendedName>
        <fullName evidence="4">PD-(D/E)XK endonuclease-like domain-containing protein</fullName>
    </recommendedName>
</protein>
<dbReference type="RefSeq" id="WP_200356193.1">
    <property type="nucleotide sequence ID" value="NZ_JAENIL010000024.1"/>
</dbReference>
<evidence type="ECO:0008006" key="4">
    <source>
        <dbReference type="Google" id="ProtNLM"/>
    </source>
</evidence>
<reference evidence="2" key="1">
    <citation type="submission" date="2021-01" db="EMBL/GenBank/DDBJ databases">
        <title>Modified the classification status of verrucomicrobia.</title>
        <authorList>
            <person name="Feng X."/>
        </authorList>
    </citation>
    <scope>NUCLEOTIDE SEQUENCE</scope>
    <source>
        <strain evidence="2">KCTC 13126</strain>
    </source>
</reference>
<feature type="compositionally biased region" description="Basic and acidic residues" evidence="1">
    <location>
        <begin position="1"/>
        <end position="21"/>
    </location>
</feature>
<feature type="region of interest" description="Disordered" evidence="1">
    <location>
        <begin position="1"/>
        <end position="34"/>
    </location>
</feature>
<gene>
    <name evidence="2" type="ORF">JIN87_13970</name>
</gene>
<evidence type="ECO:0000313" key="2">
    <source>
        <dbReference type="EMBL" id="MBK1877980.1"/>
    </source>
</evidence>
<dbReference type="Proteomes" id="UP000617628">
    <property type="component" value="Unassembled WGS sequence"/>
</dbReference>
<sequence>MAVLKKDSGSSSHWYKEDGSPCHRLPRASGDGLRPTTIRDARRLRLYPSVTSILGIFAKPQLDRWKMRQVALASMRLDRTKNESDEYFADRIIEEAFAQVGEAAELGSRIHDALEKHFEGVPIADDLQVYTQPVLDWKQEKQIEFVEREKTLVNHKEGFAGTMDVACRYGASGIGVIDFKTRKTTPGQPVYPYDGQAMQIAAYAATYWGEENLPNVYGANVYISTTEPGRLEVCSYTPELLIEEYDVFKNACKMWRHIKGFDPRKESKSA</sequence>
<dbReference type="EMBL" id="JAENIL010000024">
    <property type="protein sequence ID" value="MBK1877980.1"/>
    <property type="molecule type" value="Genomic_DNA"/>
</dbReference>
<name>A0A934RYS0_9BACT</name>
<organism evidence="2 3">
    <name type="scientific">Pelagicoccus mobilis</name>
    <dbReference type="NCBI Taxonomy" id="415221"/>
    <lineage>
        <taxon>Bacteria</taxon>
        <taxon>Pseudomonadati</taxon>
        <taxon>Verrucomicrobiota</taxon>
        <taxon>Opitutia</taxon>
        <taxon>Puniceicoccales</taxon>
        <taxon>Pelagicoccaceae</taxon>
        <taxon>Pelagicoccus</taxon>
    </lineage>
</organism>
<accession>A0A934RYS0</accession>
<dbReference type="Gene3D" id="3.90.320.10">
    <property type="match status" value="1"/>
</dbReference>
<comment type="caution">
    <text evidence="2">The sequence shown here is derived from an EMBL/GenBank/DDBJ whole genome shotgun (WGS) entry which is preliminary data.</text>
</comment>